<evidence type="ECO:0000259" key="2">
    <source>
        <dbReference type="PROSITE" id="PS50110"/>
    </source>
</evidence>
<organism evidence="3 4">
    <name type="scientific">Floridaenema aerugineum BLCC-F46</name>
    <dbReference type="NCBI Taxonomy" id="3153654"/>
    <lineage>
        <taxon>Bacteria</taxon>
        <taxon>Bacillati</taxon>
        <taxon>Cyanobacteriota</taxon>
        <taxon>Cyanophyceae</taxon>
        <taxon>Oscillatoriophycideae</taxon>
        <taxon>Aerosakkonematales</taxon>
        <taxon>Aerosakkonemataceae</taxon>
        <taxon>Floridanema</taxon>
        <taxon>Floridanema aerugineum</taxon>
    </lineage>
</organism>
<dbReference type="EMBL" id="JBHFNQ010000192">
    <property type="protein sequence ID" value="MFB2880027.1"/>
    <property type="molecule type" value="Genomic_DNA"/>
</dbReference>
<evidence type="ECO:0000313" key="3">
    <source>
        <dbReference type="EMBL" id="MFB2880027.1"/>
    </source>
</evidence>
<dbReference type="SMART" id="SM00448">
    <property type="entry name" value="REC"/>
    <property type="match status" value="1"/>
</dbReference>
<evidence type="ECO:0000313" key="4">
    <source>
        <dbReference type="Proteomes" id="UP001576774"/>
    </source>
</evidence>
<dbReference type="Gene3D" id="3.40.50.2300">
    <property type="match status" value="1"/>
</dbReference>
<keyword evidence="1" id="KW-0597">Phosphoprotein</keyword>
<gene>
    <name evidence="3" type="ORF">ACE1CC_24515</name>
</gene>
<dbReference type="InterPro" id="IPR011006">
    <property type="entry name" value="CheY-like_superfamily"/>
</dbReference>
<dbReference type="InterPro" id="IPR001789">
    <property type="entry name" value="Sig_transdc_resp-reg_receiver"/>
</dbReference>
<sequence>MAKNFLVLVVDDDTVERRAVCQCLRDTDELLELYEASDFAEALVILQAQKLDCVFLDESLLDAQGLGLLERLSAVDVRVPIVVLTNEEDEATFEQLLRMGVSDYVSKAKMSALLQSNLAHLMRL</sequence>
<dbReference type="Proteomes" id="UP001576774">
    <property type="component" value="Unassembled WGS sequence"/>
</dbReference>
<dbReference type="PANTHER" id="PTHR45566:SF1">
    <property type="entry name" value="HTH-TYPE TRANSCRIPTIONAL REGULATOR YHJB-RELATED"/>
    <property type="match status" value="1"/>
</dbReference>
<comment type="caution">
    <text evidence="3">The sequence shown here is derived from an EMBL/GenBank/DDBJ whole genome shotgun (WGS) entry which is preliminary data.</text>
</comment>
<reference evidence="3 4" key="1">
    <citation type="submission" date="2024-09" db="EMBL/GenBank/DDBJ databases">
        <title>Floridaenema gen nov. (Aerosakkonemataceae, Aerosakkonematales ord. nov., Cyanobacteria) from benthic tropical and subtropical fresh waters, with the description of four new species.</title>
        <authorList>
            <person name="Moretto J.A."/>
            <person name="Berthold D.E."/>
            <person name="Lefler F.W."/>
            <person name="Huang I.-S."/>
            <person name="Laughinghouse H. IV."/>
        </authorList>
    </citation>
    <scope>NUCLEOTIDE SEQUENCE [LARGE SCALE GENOMIC DNA]</scope>
    <source>
        <strain evidence="3 4">BLCC-F46</strain>
    </source>
</reference>
<dbReference type="PROSITE" id="PS50110">
    <property type="entry name" value="RESPONSE_REGULATORY"/>
    <property type="match status" value="1"/>
</dbReference>
<dbReference type="Pfam" id="PF00072">
    <property type="entry name" value="Response_reg"/>
    <property type="match status" value="1"/>
</dbReference>
<protein>
    <submittedName>
        <fullName evidence="3">Response regulator</fullName>
    </submittedName>
</protein>
<evidence type="ECO:0000256" key="1">
    <source>
        <dbReference type="PROSITE-ProRule" id="PRU00169"/>
    </source>
</evidence>
<keyword evidence="4" id="KW-1185">Reference proteome</keyword>
<name>A0ABV4XB58_9CYAN</name>
<proteinExistence type="predicted"/>
<accession>A0ABV4XB58</accession>
<dbReference type="RefSeq" id="WP_413273057.1">
    <property type="nucleotide sequence ID" value="NZ_JBHFNQ010000192.1"/>
</dbReference>
<dbReference type="SUPFAM" id="SSF52172">
    <property type="entry name" value="CheY-like"/>
    <property type="match status" value="1"/>
</dbReference>
<dbReference type="PANTHER" id="PTHR45566">
    <property type="entry name" value="HTH-TYPE TRANSCRIPTIONAL REGULATOR YHJB-RELATED"/>
    <property type="match status" value="1"/>
</dbReference>
<dbReference type="InterPro" id="IPR051015">
    <property type="entry name" value="EvgA-like"/>
</dbReference>
<feature type="modified residue" description="4-aspartylphosphate" evidence="1">
    <location>
        <position position="57"/>
    </location>
</feature>
<dbReference type="CDD" id="cd00156">
    <property type="entry name" value="REC"/>
    <property type="match status" value="1"/>
</dbReference>
<feature type="domain" description="Response regulatory" evidence="2">
    <location>
        <begin position="6"/>
        <end position="122"/>
    </location>
</feature>